<evidence type="ECO:0000313" key="2">
    <source>
        <dbReference type="EMBL" id="ALK83893.1"/>
    </source>
</evidence>
<feature type="transmembrane region" description="Helical" evidence="1">
    <location>
        <begin position="259"/>
        <end position="276"/>
    </location>
</feature>
<keyword evidence="1" id="KW-1133">Transmembrane helix</keyword>
<dbReference type="Proteomes" id="UP000061587">
    <property type="component" value="Chromosome"/>
</dbReference>
<organism evidence="2 3">
    <name type="scientific">Phocaeicola vulgatus</name>
    <name type="common">Bacteroides vulgatus</name>
    <dbReference type="NCBI Taxonomy" id="821"/>
    <lineage>
        <taxon>Bacteria</taxon>
        <taxon>Pseudomonadati</taxon>
        <taxon>Bacteroidota</taxon>
        <taxon>Bacteroidia</taxon>
        <taxon>Bacteroidales</taxon>
        <taxon>Bacteroidaceae</taxon>
        <taxon>Phocaeicola</taxon>
    </lineage>
</organism>
<sequence length="309" mass="35524">MVLAILMACQYPSPVTLSGDMPQKKRDSVNYLMERHYTLNSNFEVTSDSLMLQQLPLVDVLPVFKGERLVVAEFMIQAADSVDSVWVKVARDQETMGWIHEKELLEKVVPVDSVSQFIHFFSNSHTIAFFVILGFFGIWYIHRAIRRQKLQLIWLNDIDSVFPTVLSWLVATAATLYASIQHFVPGTWEQFYYNPSLNPFSLPFILSLFMFNIWGIILVGLATLDDLFHQTHIEAACFYLLGLMSCCIFLYLFFTFTTYYYLGYPCLLVYAVWSFNRIKHASRYKFSCGNCGAKIKNKGVCPHCGAVNE</sequence>
<reference evidence="3" key="1">
    <citation type="submission" date="2015-10" db="EMBL/GenBank/DDBJ databases">
        <title>Extensive mobilome-driven genome diversification in gut-associated Bacteroides vulgatus mpk.</title>
        <authorList>
            <person name="Beier S."/>
            <person name="Lange A."/>
            <person name="Huson D.H."/>
            <person name="Frick J.-S."/>
            <person name="Autenrieth I.B."/>
        </authorList>
    </citation>
    <scope>NUCLEOTIDE SEQUENCE [LARGE SCALE GENOMIC DNA]</scope>
    <source>
        <strain evidence="3">mpk</strain>
    </source>
</reference>
<feature type="transmembrane region" description="Helical" evidence="1">
    <location>
        <begin position="117"/>
        <end position="141"/>
    </location>
</feature>
<dbReference type="PATRIC" id="fig|821.40.peg.1520"/>
<reference evidence="2 3" key="2">
    <citation type="journal article" date="2016" name="Genome Biol. Evol.">
        <title>Extensive mobilome-driven genome diversification in mouse gut-associated Bacteroides vulgatus mpk.</title>
        <authorList>
            <person name="Lange A."/>
            <person name="Beier S."/>
            <person name="Steimle A."/>
            <person name="Autenrieth I.B."/>
            <person name="Huson D.H."/>
            <person name="Frick J.S."/>
        </authorList>
    </citation>
    <scope>NUCLEOTIDE SEQUENCE [LARGE SCALE GENOMIC DNA]</scope>
    <source>
        <strain evidence="3">mpk</strain>
    </source>
</reference>
<keyword evidence="1" id="KW-0812">Transmembrane</keyword>
<gene>
    <name evidence="2" type="ORF">BvMPK_1284</name>
</gene>
<feature type="transmembrane region" description="Helical" evidence="1">
    <location>
        <begin position="161"/>
        <end position="180"/>
    </location>
</feature>
<dbReference type="EMBL" id="CP013020">
    <property type="protein sequence ID" value="ALK83893.1"/>
    <property type="molecule type" value="Genomic_DNA"/>
</dbReference>
<dbReference type="AlphaFoldDB" id="A0A0P0LEB3"/>
<evidence type="ECO:0000313" key="3">
    <source>
        <dbReference type="Proteomes" id="UP000061587"/>
    </source>
</evidence>
<accession>A0A0P0LEB3</accession>
<name>A0A0P0LEB3_PHOVU</name>
<evidence type="ECO:0008006" key="4">
    <source>
        <dbReference type="Google" id="ProtNLM"/>
    </source>
</evidence>
<evidence type="ECO:0000256" key="1">
    <source>
        <dbReference type="SAM" id="Phobius"/>
    </source>
</evidence>
<proteinExistence type="predicted"/>
<keyword evidence="1" id="KW-0472">Membrane</keyword>
<protein>
    <recommendedName>
        <fullName evidence="4">Zinc ribbon domain-containing protein</fullName>
    </recommendedName>
</protein>
<feature type="transmembrane region" description="Helical" evidence="1">
    <location>
        <begin position="236"/>
        <end position="253"/>
    </location>
</feature>
<feature type="transmembrane region" description="Helical" evidence="1">
    <location>
        <begin position="200"/>
        <end position="224"/>
    </location>
</feature>